<protein>
    <recommendedName>
        <fullName evidence="2">Urease accessory protein UreD</fullName>
    </recommendedName>
</protein>
<gene>
    <name evidence="2" type="primary">ureD</name>
    <name evidence="4" type="ORF">MXD59_02045</name>
</gene>
<evidence type="ECO:0000313" key="5">
    <source>
        <dbReference type="Proteomes" id="UP001201873"/>
    </source>
</evidence>
<dbReference type="InterPro" id="IPR002669">
    <property type="entry name" value="UreD"/>
</dbReference>
<dbReference type="Proteomes" id="UP001201873">
    <property type="component" value="Unassembled WGS sequence"/>
</dbReference>
<dbReference type="HAMAP" id="MF_01384">
    <property type="entry name" value="UreD"/>
    <property type="match status" value="1"/>
</dbReference>
<evidence type="ECO:0000256" key="2">
    <source>
        <dbReference type="HAMAP-Rule" id="MF_01384"/>
    </source>
</evidence>
<keyword evidence="2" id="KW-0963">Cytoplasm</keyword>
<name>A0ABT0JSN0_9ACTN</name>
<comment type="caution">
    <text evidence="4">The sequence shown here is derived from an EMBL/GenBank/DDBJ whole genome shotgun (WGS) entry which is preliminary data.</text>
</comment>
<organism evidence="4 5">
    <name type="scientific">Frankia umida</name>
    <dbReference type="NCBI Taxonomy" id="573489"/>
    <lineage>
        <taxon>Bacteria</taxon>
        <taxon>Bacillati</taxon>
        <taxon>Actinomycetota</taxon>
        <taxon>Actinomycetes</taxon>
        <taxon>Frankiales</taxon>
        <taxon>Frankiaceae</taxon>
        <taxon>Frankia</taxon>
    </lineage>
</organism>
<sequence length="286" mass="29504">MRAHAAVRVERDVRGALRVAELRSAVPLVLRLTGTTPAGVSPPTATVHLVSAAAGPLAGDELRLDLTVGSGVRLVMRSVAAMVALPGRGATGPSRLVVRAWVDDDGELDFQPEPTVVARGADHVAVTEVSLAPSARLCLREEILLGRFDEPPGAYHGTLRVDITAGPHDRTPLLRQELALAPDLPGLHGPAHLGPARGVGARLVAGPAWAAQAARARPVTVTDGRGEAALLPLAGPGYLVTALAMDAVTLRRLLAISPTPDPPASEPSGSELSGSEPPTPHPDRGQ</sequence>
<comment type="subunit">
    <text evidence="2">UreD, UreF and UreG form a complex that acts as a GTP-hydrolysis-dependent molecular chaperone, activating the urease apoprotein by helping to assemble the nickel containing metallocenter of UreC. The UreE protein probably delivers the nickel.</text>
</comment>
<reference evidence="4 5" key="1">
    <citation type="submission" date="2022-04" db="EMBL/GenBank/DDBJ databases">
        <title>Genome diversity in the genus Frankia.</title>
        <authorList>
            <person name="Carlos-Shanley C."/>
            <person name="Hahn D."/>
        </authorList>
    </citation>
    <scope>NUCLEOTIDE SEQUENCE [LARGE SCALE GENOMIC DNA]</scope>
    <source>
        <strain evidence="4 5">Ag45/Mut15</strain>
    </source>
</reference>
<keyword evidence="1 2" id="KW-0143">Chaperone</keyword>
<keyword evidence="2" id="KW-0996">Nickel insertion</keyword>
<dbReference type="Pfam" id="PF01774">
    <property type="entry name" value="UreD"/>
    <property type="match status" value="1"/>
</dbReference>
<evidence type="ECO:0000256" key="1">
    <source>
        <dbReference type="ARBA" id="ARBA00023186"/>
    </source>
</evidence>
<keyword evidence="5" id="KW-1185">Reference proteome</keyword>
<dbReference type="RefSeq" id="WP_248823192.1">
    <property type="nucleotide sequence ID" value="NZ_JALKFT010000001.1"/>
</dbReference>
<evidence type="ECO:0000256" key="3">
    <source>
        <dbReference type="SAM" id="MobiDB-lite"/>
    </source>
</evidence>
<dbReference type="EMBL" id="JALKFT010000001">
    <property type="protein sequence ID" value="MCK9874573.1"/>
    <property type="molecule type" value="Genomic_DNA"/>
</dbReference>
<comment type="similarity">
    <text evidence="2">Belongs to the UreD family.</text>
</comment>
<accession>A0ABT0JSN0</accession>
<comment type="function">
    <text evidence="2">Required for maturation of urease via the functional incorporation of the urease nickel metallocenter.</text>
</comment>
<feature type="region of interest" description="Disordered" evidence="3">
    <location>
        <begin position="257"/>
        <end position="286"/>
    </location>
</feature>
<comment type="subcellular location">
    <subcellularLocation>
        <location evidence="2">Cytoplasm</location>
    </subcellularLocation>
</comment>
<proteinExistence type="inferred from homology"/>
<evidence type="ECO:0000313" key="4">
    <source>
        <dbReference type="EMBL" id="MCK9874573.1"/>
    </source>
</evidence>
<feature type="compositionally biased region" description="Low complexity" evidence="3">
    <location>
        <begin position="266"/>
        <end position="276"/>
    </location>
</feature>